<gene>
    <name evidence="2" type="ORF">CU098_003939</name>
</gene>
<dbReference type="Proteomes" id="UP000253551">
    <property type="component" value="Unassembled WGS sequence"/>
</dbReference>
<dbReference type="OrthoDB" id="2235541at2759"/>
<feature type="compositionally biased region" description="Polar residues" evidence="1">
    <location>
        <begin position="20"/>
        <end position="40"/>
    </location>
</feature>
<name>A0A367KDF2_RHIST</name>
<reference evidence="2 3" key="1">
    <citation type="journal article" date="2018" name="G3 (Bethesda)">
        <title>Phylogenetic and Phylogenomic Definition of Rhizopus Species.</title>
        <authorList>
            <person name="Gryganskyi A.P."/>
            <person name="Golan J."/>
            <person name="Dolatabadi S."/>
            <person name="Mondo S."/>
            <person name="Robb S."/>
            <person name="Idnurm A."/>
            <person name="Muszewska A."/>
            <person name="Steczkiewicz K."/>
            <person name="Masonjones S."/>
            <person name="Liao H.L."/>
            <person name="Gajdeczka M.T."/>
            <person name="Anike F."/>
            <person name="Vuek A."/>
            <person name="Anishchenko I.M."/>
            <person name="Voigt K."/>
            <person name="de Hoog G.S."/>
            <person name="Smith M.E."/>
            <person name="Heitman J."/>
            <person name="Vilgalys R."/>
            <person name="Stajich J.E."/>
        </authorList>
    </citation>
    <scope>NUCLEOTIDE SEQUENCE [LARGE SCALE GENOMIC DNA]</scope>
    <source>
        <strain evidence="2 3">LSU 92-RS-03</strain>
    </source>
</reference>
<feature type="region of interest" description="Disordered" evidence="1">
    <location>
        <begin position="1"/>
        <end position="45"/>
    </location>
</feature>
<evidence type="ECO:0000256" key="1">
    <source>
        <dbReference type="SAM" id="MobiDB-lite"/>
    </source>
</evidence>
<accession>A0A367KDF2</accession>
<evidence type="ECO:0000313" key="2">
    <source>
        <dbReference type="EMBL" id="RCH99861.1"/>
    </source>
</evidence>
<dbReference type="AlphaFoldDB" id="A0A367KDF2"/>
<protein>
    <submittedName>
        <fullName evidence="2">Uncharacterized protein</fullName>
    </submittedName>
</protein>
<comment type="caution">
    <text evidence="2">The sequence shown here is derived from an EMBL/GenBank/DDBJ whole genome shotgun (WGS) entry which is preliminary data.</text>
</comment>
<sequence length="114" mass="13296">MKRRRLSFSPILSPSRKLSRSSGTEPTIKIPTSSHEQQSFYDHEPVTPEDLDFPQKYYSLFNSGFDLGIVPSYTKLTRPDETEMIHEHSVLKFLNQVDNEDVVFFSRHLDINYS</sequence>
<organism evidence="2 3">
    <name type="scientific">Rhizopus stolonifer</name>
    <name type="common">Rhizopus nigricans</name>
    <dbReference type="NCBI Taxonomy" id="4846"/>
    <lineage>
        <taxon>Eukaryota</taxon>
        <taxon>Fungi</taxon>
        <taxon>Fungi incertae sedis</taxon>
        <taxon>Mucoromycota</taxon>
        <taxon>Mucoromycotina</taxon>
        <taxon>Mucoromycetes</taxon>
        <taxon>Mucorales</taxon>
        <taxon>Mucorineae</taxon>
        <taxon>Rhizopodaceae</taxon>
        <taxon>Rhizopus</taxon>
    </lineage>
</organism>
<evidence type="ECO:0000313" key="3">
    <source>
        <dbReference type="Proteomes" id="UP000253551"/>
    </source>
</evidence>
<proteinExistence type="predicted"/>
<dbReference type="EMBL" id="PJQM01001903">
    <property type="protein sequence ID" value="RCH99861.1"/>
    <property type="molecule type" value="Genomic_DNA"/>
</dbReference>
<keyword evidence="3" id="KW-1185">Reference proteome</keyword>